<sequence length="221" mass="24489">MLHAILNRSDIIAIAALVAISTQTIAQTTSNSATTHNHSHSHSHQASAPVLVDDADIQTRNLSDWAGDWQSAYPLLQDGTLDAVMEHKANNGKKTAKEYRAYYEAGYKTDVERILIDGSRVTFFRNGQPVQGQYANDGYEILTYASGNQGVRFIFEKSGGDATAPQFIQFSDHEIIPTKVDHYHLYWGDDRAELLTEVTNWPTYFLAELSGTEIAAGMIAH</sequence>
<dbReference type="GO" id="GO:0008270">
    <property type="term" value="F:zinc ion binding"/>
    <property type="evidence" value="ECO:0007669"/>
    <property type="project" value="InterPro"/>
</dbReference>
<protein>
    <submittedName>
        <fullName evidence="5">Putative periplasmic or secreted protein</fullName>
    </submittedName>
</protein>
<evidence type="ECO:0000259" key="4">
    <source>
        <dbReference type="Pfam" id="PF09223"/>
    </source>
</evidence>
<organism evidence="5 6">
    <name type="scientific">Phaeobacter porticola</name>
    <dbReference type="NCBI Taxonomy" id="1844006"/>
    <lineage>
        <taxon>Bacteria</taxon>
        <taxon>Pseudomonadati</taxon>
        <taxon>Pseudomonadota</taxon>
        <taxon>Alphaproteobacteria</taxon>
        <taxon>Rhodobacterales</taxon>
        <taxon>Roseobacteraceae</taxon>
        <taxon>Phaeobacter</taxon>
    </lineage>
</organism>
<dbReference type="Gene3D" id="2.40.128.20">
    <property type="match status" value="1"/>
</dbReference>
<dbReference type="InterPro" id="IPR012674">
    <property type="entry name" value="Calycin"/>
</dbReference>
<feature type="region of interest" description="Disordered" evidence="3">
    <location>
        <begin position="30"/>
        <end position="50"/>
    </location>
</feature>
<dbReference type="STRING" id="1844006.PhaeoP97_00026"/>
<evidence type="ECO:0000256" key="1">
    <source>
        <dbReference type="ARBA" id="ARBA00022729"/>
    </source>
</evidence>
<dbReference type="Pfam" id="PF09223">
    <property type="entry name" value="ZinT"/>
    <property type="match status" value="1"/>
</dbReference>
<dbReference type="AlphaFoldDB" id="A0A1L3I053"/>
<evidence type="ECO:0000313" key="5">
    <source>
        <dbReference type="EMBL" id="APG45484.1"/>
    </source>
</evidence>
<gene>
    <name evidence="5" type="ORF">PhaeoP97_00026</name>
</gene>
<name>A0A1L3I053_9RHOB</name>
<keyword evidence="2" id="KW-0862">Zinc</keyword>
<keyword evidence="6" id="KW-1185">Reference proteome</keyword>
<dbReference type="KEGG" id="php:PhaeoP97_00026"/>
<dbReference type="EMBL" id="CP016364">
    <property type="protein sequence ID" value="APG45484.1"/>
    <property type="molecule type" value="Genomic_DNA"/>
</dbReference>
<keyword evidence="1" id="KW-0732">Signal</keyword>
<accession>A0A1L3I053</accession>
<dbReference type="Proteomes" id="UP000183859">
    <property type="component" value="Chromosome"/>
</dbReference>
<evidence type="ECO:0000313" key="6">
    <source>
        <dbReference type="Proteomes" id="UP000183859"/>
    </source>
</evidence>
<evidence type="ECO:0000256" key="3">
    <source>
        <dbReference type="SAM" id="MobiDB-lite"/>
    </source>
</evidence>
<dbReference type="InterPro" id="IPR015304">
    <property type="entry name" value="ZinT_dom"/>
</dbReference>
<reference evidence="6" key="1">
    <citation type="submission" date="2016-07" db="EMBL/GenBank/DDBJ databases">
        <title>Phaeobacter portensis sp. nov., a tropodithietic acid producing bacterium isolated from a German harbor.</title>
        <authorList>
            <person name="Freese H.M."/>
            <person name="Bunk B."/>
            <person name="Breider S."/>
            <person name="Brinkhoff T."/>
        </authorList>
    </citation>
    <scope>NUCLEOTIDE SEQUENCE [LARGE SCALE GENOMIC DNA]</scope>
    <source>
        <strain evidence="6">P97</strain>
    </source>
</reference>
<dbReference type="RefSeq" id="WP_072503338.1">
    <property type="nucleotide sequence ID" value="NZ_CP016364.1"/>
</dbReference>
<proteinExistence type="predicted"/>
<dbReference type="OrthoDB" id="9810636at2"/>
<feature type="domain" description="ZinT" evidence="4">
    <location>
        <begin position="51"/>
        <end position="221"/>
    </location>
</feature>
<evidence type="ECO:0000256" key="2">
    <source>
        <dbReference type="ARBA" id="ARBA00022833"/>
    </source>
</evidence>
<dbReference type="SUPFAM" id="SSF50814">
    <property type="entry name" value="Lipocalins"/>
    <property type="match status" value="1"/>
</dbReference>